<dbReference type="SMART" id="SM00044">
    <property type="entry name" value="CYCc"/>
    <property type="match status" value="1"/>
</dbReference>
<dbReference type="GO" id="GO:0035556">
    <property type="term" value="P:intracellular signal transduction"/>
    <property type="evidence" value="ECO:0007669"/>
    <property type="project" value="InterPro"/>
</dbReference>
<comment type="caution">
    <text evidence="2">The sequence shown here is derived from an EMBL/GenBank/DDBJ whole genome shotgun (WGS) entry which is preliminary data.</text>
</comment>
<name>A0AA86Q785_9EUKA</name>
<dbReference type="Proteomes" id="UP001642409">
    <property type="component" value="Unassembled WGS sequence"/>
</dbReference>
<accession>A0AA86Q785</accession>
<dbReference type="EMBL" id="CAXDID020000174">
    <property type="protein sequence ID" value="CAL6048115.1"/>
    <property type="molecule type" value="Genomic_DNA"/>
</dbReference>
<reference evidence="3 4" key="2">
    <citation type="submission" date="2024-07" db="EMBL/GenBank/DDBJ databases">
        <authorList>
            <person name="Akdeniz Z."/>
        </authorList>
    </citation>
    <scope>NUCLEOTIDE SEQUENCE [LARGE SCALE GENOMIC DNA]</scope>
</reference>
<dbReference type="SUPFAM" id="SSF55073">
    <property type="entry name" value="Nucleotide cyclase"/>
    <property type="match status" value="1"/>
</dbReference>
<sequence>MIISAHQELEFINRVINHVGRNIVKLVKPNELLKWDDKFEFYSDMVTNNNWNFGNQYSCFANHVFHLLDTRYQCTLDVSRKFAPSHILEQAVKSNQKVVQKASVAACAVVFVDIKGFTMLSEHISMQLLLRVLSSFYNILNRLASKYGGVISSFLGDGAMVVFDTTIEDFQCSGLEEQNQSQLSTSTIQKCKEISGYQLVKATQTATYFVCDALSSVQEFTDPDPLIQQLVSSLDIRVGLNCGQCLVGVFGSEEKFVYTAIGDVVNTASRIEQATRILGVKALASELASQVVPDVRFRLVGSVQAKGKKEALSVFEILGKATDKRVKEIHAFTDKIQAHVDEFQFQSALNVVNKALEKFPDDQWFKQKRDEVLEKNSVGYMCLPSPFQ</sequence>
<dbReference type="PANTHER" id="PTHR43081">
    <property type="entry name" value="ADENYLATE CYCLASE, TERMINAL-DIFFERENTIATION SPECIFIC-RELATED"/>
    <property type="match status" value="1"/>
</dbReference>
<gene>
    <name evidence="2" type="ORF">HINF_LOCUS41374</name>
    <name evidence="3" type="ORF">HINF_LOCUS42533</name>
</gene>
<proteinExistence type="predicted"/>
<evidence type="ECO:0000313" key="4">
    <source>
        <dbReference type="Proteomes" id="UP001642409"/>
    </source>
</evidence>
<dbReference type="InterPro" id="IPR001054">
    <property type="entry name" value="A/G_cyclase"/>
</dbReference>
<dbReference type="Pfam" id="PF00211">
    <property type="entry name" value="Guanylate_cyc"/>
    <property type="match status" value="1"/>
</dbReference>
<organism evidence="2">
    <name type="scientific">Hexamita inflata</name>
    <dbReference type="NCBI Taxonomy" id="28002"/>
    <lineage>
        <taxon>Eukaryota</taxon>
        <taxon>Metamonada</taxon>
        <taxon>Diplomonadida</taxon>
        <taxon>Hexamitidae</taxon>
        <taxon>Hexamitinae</taxon>
        <taxon>Hexamita</taxon>
    </lineage>
</organism>
<dbReference type="InterPro" id="IPR029787">
    <property type="entry name" value="Nucleotide_cyclase"/>
</dbReference>
<protein>
    <submittedName>
        <fullName evidence="2">Adenylate cyclase</fullName>
    </submittedName>
    <submittedName>
        <fullName evidence="3">Adenylate_cyclase</fullName>
    </submittedName>
</protein>
<dbReference type="Gene3D" id="3.30.70.1230">
    <property type="entry name" value="Nucleotide cyclase"/>
    <property type="match status" value="1"/>
</dbReference>
<evidence type="ECO:0000259" key="1">
    <source>
        <dbReference type="PROSITE" id="PS50125"/>
    </source>
</evidence>
<dbReference type="EMBL" id="CATOUU010000841">
    <property type="protein sequence ID" value="CAI9953729.1"/>
    <property type="molecule type" value="Genomic_DNA"/>
</dbReference>
<reference evidence="2" key="1">
    <citation type="submission" date="2023-06" db="EMBL/GenBank/DDBJ databases">
        <authorList>
            <person name="Kurt Z."/>
        </authorList>
    </citation>
    <scope>NUCLEOTIDE SEQUENCE</scope>
</reference>
<dbReference type="CDD" id="cd07302">
    <property type="entry name" value="CHD"/>
    <property type="match status" value="1"/>
</dbReference>
<dbReference type="GO" id="GO:0009190">
    <property type="term" value="P:cyclic nucleotide biosynthetic process"/>
    <property type="evidence" value="ECO:0007669"/>
    <property type="project" value="InterPro"/>
</dbReference>
<evidence type="ECO:0000313" key="2">
    <source>
        <dbReference type="EMBL" id="CAI9953729.1"/>
    </source>
</evidence>
<dbReference type="PROSITE" id="PS50125">
    <property type="entry name" value="GUANYLATE_CYCLASE_2"/>
    <property type="match status" value="1"/>
</dbReference>
<feature type="domain" description="Guanylate cyclase" evidence="1">
    <location>
        <begin position="108"/>
        <end position="272"/>
    </location>
</feature>
<keyword evidence="4" id="KW-1185">Reference proteome</keyword>
<dbReference type="AlphaFoldDB" id="A0AA86Q785"/>
<evidence type="ECO:0000313" key="3">
    <source>
        <dbReference type="EMBL" id="CAL6048115.1"/>
    </source>
</evidence>
<dbReference type="InterPro" id="IPR050697">
    <property type="entry name" value="Adenylyl/Guanylyl_Cyclase_3/4"/>
</dbReference>
<dbReference type="PANTHER" id="PTHR43081:SF1">
    <property type="entry name" value="ADENYLATE CYCLASE, TERMINAL-DIFFERENTIATION SPECIFIC"/>
    <property type="match status" value="1"/>
</dbReference>